<dbReference type="EMBL" id="JADFTS010000009">
    <property type="protein sequence ID" value="KAF9588785.1"/>
    <property type="molecule type" value="Genomic_DNA"/>
</dbReference>
<dbReference type="SUPFAM" id="SSF81383">
    <property type="entry name" value="F-box domain"/>
    <property type="match status" value="1"/>
</dbReference>
<dbReference type="InterPro" id="IPR005174">
    <property type="entry name" value="KIB1-4_b-propeller"/>
</dbReference>
<dbReference type="CDD" id="cd09917">
    <property type="entry name" value="F-box_SF"/>
    <property type="match status" value="1"/>
</dbReference>
<gene>
    <name evidence="3" type="ORF">IFM89_015512</name>
</gene>
<organism evidence="3 4">
    <name type="scientific">Coptis chinensis</name>
    <dbReference type="NCBI Taxonomy" id="261450"/>
    <lineage>
        <taxon>Eukaryota</taxon>
        <taxon>Viridiplantae</taxon>
        <taxon>Streptophyta</taxon>
        <taxon>Embryophyta</taxon>
        <taxon>Tracheophyta</taxon>
        <taxon>Spermatophyta</taxon>
        <taxon>Magnoliopsida</taxon>
        <taxon>Ranunculales</taxon>
        <taxon>Ranunculaceae</taxon>
        <taxon>Coptidoideae</taxon>
        <taxon>Coptis</taxon>
    </lineage>
</organism>
<evidence type="ECO:0000256" key="1">
    <source>
        <dbReference type="SAM" id="MobiDB-lite"/>
    </source>
</evidence>
<evidence type="ECO:0000313" key="4">
    <source>
        <dbReference type="Proteomes" id="UP000631114"/>
    </source>
</evidence>
<comment type="caution">
    <text evidence="3">The sequence shown here is derived from an EMBL/GenBank/DDBJ whole genome shotgun (WGS) entry which is preliminary data.</text>
</comment>
<evidence type="ECO:0000259" key="2">
    <source>
        <dbReference type="Pfam" id="PF03478"/>
    </source>
</evidence>
<dbReference type="Proteomes" id="UP000631114">
    <property type="component" value="Unassembled WGS sequence"/>
</dbReference>
<dbReference type="InterPro" id="IPR036047">
    <property type="entry name" value="F-box-like_dom_sf"/>
</dbReference>
<sequence length="379" mass="42125">MGNWSELPEDILDQCLTKILSVESFVCSGSVCKSWRFVASKKKISSFAPWLILTKRENDTSSSENSVGHRTFFSFSSKKLFNIQLLEEAQGRRCWGSPYGWLVTMGLDRNIHLLNPLSKIQLSLPSQRTFPRDLQDGFRKPETLCQVFLHKFALSSNPSFSNQSCVVMTIYGGINRVAFAAPGDEAWTPVKRSPLGNAADIISFNGHFYAVNTYGYLSICELSTKTPHTIDIAPPPFDVECTSTYKFYLMEISGVLHLIVRNLDADDPDGCPDYFYDSESTDDFEFDDNASTGSFDSNDNASTDDIDSDDNSSTDGLDSDDNASNDDFETGPNGEPLVFDISDDEEISETQAREEVIENVVEGHNGVQNHPGMMCTCLN</sequence>
<feature type="region of interest" description="Disordered" evidence="1">
    <location>
        <begin position="286"/>
        <end position="339"/>
    </location>
</feature>
<evidence type="ECO:0000313" key="3">
    <source>
        <dbReference type="EMBL" id="KAF9588785.1"/>
    </source>
</evidence>
<feature type="domain" description="KIB1-4 beta-propeller" evidence="2">
    <location>
        <begin position="72"/>
        <end position="274"/>
    </location>
</feature>
<proteinExistence type="predicted"/>
<keyword evidence="4" id="KW-1185">Reference proteome</keyword>
<accession>A0A835GWF5</accession>
<protein>
    <recommendedName>
        <fullName evidence="2">KIB1-4 beta-propeller domain-containing protein</fullName>
    </recommendedName>
</protein>
<reference evidence="3 4" key="1">
    <citation type="submission" date="2020-10" db="EMBL/GenBank/DDBJ databases">
        <title>The Coptis chinensis genome and diversification of protoberbering-type alkaloids.</title>
        <authorList>
            <person name="Wang B."/>
            <person name="Shu S."/>
            <person name="Song C."/>
            <person name="Liu Y."/>
        </authorList>
    </citation>
    <scope>NUCLEOTIDE SEQUENCE [LARGE SCALE GENOMIC DNA]</scope>
    <source>
        <strain evidence="3">HL-2020</strain>
        <tissue evidence="3">Leaf</tissue>
    </source>
</reference>
<dbReference type="PANTHER" id="PTHR44259:SF114">
    <property type="entry name" value="OS06G0707300 PROTEIN"/>
    <property type="match status" value="1"/>
</dbReference>
<name>A0A835GWF5_9MAGN</name>
<dbReference type="OrthoDB" id="642536at2759"/>
<dbReference type="InterPro" id="IPR050942">
    <property type="entry name" value="F-box_BR-signaling"/>
</dbReference>
<dbReference type="AlphaFoldDB" id="A0A835GWF5"/>
<dbReference type="PANTHER" id="PTHR44259">
    <property type="entry name" value="OS07G0183000 PROTEIN-RELATED"/>
    <property type="match status" value="1"/>
</dbReference>
<dbReference type="Gene3D" id="1.20.1280.50">
    <property type="match status" value="1"/>
</dbReference>
<dbReference type="Pfam" id="PF03478">
    <property type="entry name" value="Beta-prop_KIB1-4"/>
    <property type="match status" value="1"/>
</dbReference>
<feature type="compositionally biased region" description="Acidic residues" evidence="1">
    <location>
        <begin position="302"/>
        <end position="329"/>
    </location>
</feature>